<feature type="compositionally biased region" description="Acidic residues" evidence="10">
    <location>
        <begin position="100"/>
        <end position="120"/>
    </location>
</feature>
<dbReference type="Pfam" id="PF23037">
    <property type="entry name" value="KOWx_SPT5"/>
    <property type="match status" value="1"/>
</dbReference>
<dbReference type="PIRSF" id="PIRSF036945">
    <property type="entry name" value="Spt5"/>
    <property type="match status" value="1"/>
</dbReference>
<feature type="domain" description="KOW" evidence="12">
    <location>
        <begin position="328"/>
        <end position="355"/>
    </location>
</feature>
<feature type="compositionally biased region" description="Gly residues" evidence="10">
    <location>
        <begin position="909"/>
        <end position="930"/>
    </location>
</feature>
<feature type="domain" description="KOW" evidence="12">
    <location>
        <begin position="674"/>
        <end position="699"/>
    </location>
</feature>
<keyword evidence="5 9" id="KW-0804">Transcription</keyword>
<dbReference type="SUPFAM" id="SSF50104">
    <property type="entry name" value="Translation proteins SH3-like domain"/>
    <property type="match status" value="1"/>
</dbReference>
<keyword evidence="4" id="KW-0507">mRNA processing</keyword>
<feature type="domain" description="KOW" evidence="12">
    <location>
        <begin position="551"/>
        <end position="579"/>
    </location>
</feature>
<reference evidence="13 14" key="2">
    <citation type="submission" date="2015-05" db="EMBL/GenBank/DDBJ databases">
        <authorList>
            <person name="Morales-Cruz A."/>
            <person name="Amrine K.C."/>
            <person name="Cantu D."/>
        </authorList>
    </citation>
    <scope>NUCLEOTIDE SEQUENCE [LARGE SCALE GENOMIC DNA]</scope>
    <source>
        <strain evidence="13">UCRPC4</strain>
    </source>
</reference>
<dbReference type="OrthoDB" id="28901at2759"/>
<dbReference type="FunFam" id="2.30.30.30:FF:000029">
    <property type="entry name" value="Transcription elongation factor SPT5"/>
    <property type="match status" value="1"/>
</dbReference>
<evidence type="ECO:0000256" key="7">
    <source>
        <dbReference type="ARBA" id="ARBA00024691"/>
    </source>
</evidence>
<dbReference type="Pfam" id="PF23284">
    <property type="entry name" value="KOW2_Spt5"/>
    <property type="match status" value="1"/>
</dbReference>
<dbReference type="InterPro" id="IPR041975">
    <property type="entry name" value="KOW_Spt5_2"/>
</dbReference>
<dbReference type="InterPro" id="IPR041978">
    <property type="entry name" value="KOW_Spt5_5"/>
</dbReference>
<feature type="region of interest" description="Disordered" evidence="10">
    <location>
        <begin position="1"/>
        <end position="199"/>
    </location>
</feature>
<dbReference type="Pfam" id="PF23291">
    <property type="entry name" value="KOW4_SPT5"/>
    <property type="match status" value="1"/>
</dbReference>
<dbReference type="PANTHER" id="PTHR11125">
    <property type="entry name" value="SUPPRESSOR OF TY 5"/>
    <property type="match status" value="1"/>
</dbReference>
<dbReference type="CDD" id="cd06081">
    <property type="entry name" value="KOW_Spt5_1"/>
    <property type="match status" value="1"/>
</dbReference>
<dbReference type="InterPro" id="IPR039659">
    <property type="entry name" value="SPT5"/>
</dbReference>
<dbReference type="Pfam" id="PF11942">
    <property type="entry name" value="Spt5_N"/>
    <property type="match status" value="1"/>
</dbReference>
<feature type="domain" description="KOW" evidence="12">
    <location>
        <begin position="765"/>
        <end position="792"/>
    </location>
</feature>
<evidence type="ECO:0000256" key="10">
    <source>
        <dbReference type="SAM" id="MobiDB-lite"/>
    </source>
</evidence>
<feature type="compositionally biased region" description="Gly residues" evidence="10">
    <location>
        <begin position="827"/>
        <end position="837"/>
    </location>
</feature>
<dbReference type="GO" id="GO:0003729">
    <property type="term" value="F:mRNA binding"/>
    <property type="evidence" value="ECO:0007669"/>
    <property type="project" value="TreeGrafter"/>
</dbReference>
<comment type="caution">
    <text evidence="13">The sequence shown here is derived from an EMBL/GenBank/DDBJ whole genome shotgun (WGS) entry which is preliminary data.</text>
</comment>
<evidence type="ECO:0000256" key="1">
    <source>
        <dbReference type="ARBA" id="ARBA00004123"/>
    </source>
</evidence>
<dbReference type="InterPro" id="IPR005824">
    <property type="entry name" value="KOW"/>
</dbReference>
<dbReference type="FunFam" id="3.30.70.940:FF:000005">
    <property type="entry name" value="Transcription elongation factor SPT5"/>
    <property type="match status" value="1"/>
</dbReference>
<dbReference type="GO" id="GO:0006397">
    <property type="term" value="P:mRNA processing"/>
    <property type="evidence" value="ECO:0007669"/>
    <property type="project" value="UniProtKB-KW"/>
</dbReference>
<dbReference type="InterPro" id="IPR036735">
    <property type="entry name" value="NGN_dom_sf"/>
</dbReference>
<dbReference type="InterPro" id="IPR006645">
    <property type="entry name" value="NGN-like_dom"/>
</dbReference>
<dbReference type="Proteomes" id="UP000053317">
    <property type="component" value="Unassembled WGS sequence"/>
</dbReference>
<feature type="compositionally biased region" description="Basic and acidic residues" evidence="10">
    <location>
        <begin position="175"/>
        <end position="199"/>
    </location>
</feature>
<sequence>MADFLNQRFDSDEEEDDDDFNPAPADGSDDENANEESAKQRRSPPPRKSRPASEDGDDDADDTRRDSSRRRTDDGEDDNALGANEEDDDEADDGPGQTRDDDDGLDEEEDDEDEEDEDEAVTGRPRKRRRRGGLNQFFEEEAEVDEEDEDEAEEDELGAEFVADTHPDDLDEDGVADRDDRRHRELDRQRELEQSLDAEKQAEMLRERYGRRTATATNAIAVPKRLLLPSVDDPSIWGIQCRPGKEREVVFNIMKKFQERLNSRNPMRIFSAFERGGPMAGYVYIEARKKADIDDAIEGIMNIYVRGKTVLVPVKEMPDLLRVTKTKQLEPGGWVRIKRGKYTGDLAQIEEVETNGLDVTVRLVPRLDYGLNEDVNAPVNGTLPGDLAKRKRFGAIGANAAASRPPQRLFSENEAHKKHRKHLVHPSSLRGKQWTYFNDTYVDGFLIKDMKINHLITENVNPKLDEVSMFARQNVDGSDDLDLESLAQSLKNSTAEDSYLPGDHVEVYEGEQRGITGKVASVRASIVTIQVTEGDLAGQTVDVPTKGLRKRFREGDHVKVIGGSRYRDELGMVVRIKDDRVTVLTDVSMQEITVFSKDLREAADSGVDGRLGKYDVQDLVQLDPAMVACIIKVDRESMRVLDQNGSVRSILPSHVTNKIEPRRDAVAVDKNGSEIKSGDTVREVGGEGKTGTILHIHRAFLFCHNRTQTENSGLFVARSTNVATVAAKGGRGAQGIDYTKLNPALKMNGIGGNGAMPPPRTMGRDRTIGKTVTIRKGPYKGLMGIVKDASESTARVELHSKSKIITVEKDLLSIKDPLTGQSVDNGRFGGRSNGGMGRTPYGGVTPSRVPEWNGGSRTPLAAGDGGRTPAWGAAGGRTPAWGGGGTNGSSTSSRTPAWKPSGSQTSYGGASGGMTAYGGSSGGSDLGGGRTPVWTSSARTPYGGDHGFSGSGSSNSGFDTFASGSRTPYGGTGASGGRTPAWGATPKPYDAPTPAAHNDYSTPYASAPTPAASAATPRFAADAPTPRAYDNSAPTPAATGAPTPGPSGYGMDAPTPAGDGGGPRYIDSDEE</sequence>
<dbReference type="GO" id="GO:0006357">
    <property type="term" value="P:regulation of transcription by RNA polymerase II"/>
    <property type="evidence" value="ECO:0007669"/>
    <property type="project" value="InterPro"/>
</dbReference>
<feature type="compositionally biased region" description="Low complexity" evidence="10">
    <location>
        <begin position="1001"/>
        <end position="1042"/>
    </location>
</feature>
<feature type="compositionally biased region" description="Basic and acidic residues" evidence="10">
    <location>
        <begin position="62"/>
        <end position="73"/>
    </location>
</feature>
<evidence type="ECO:0000256" key="5">
    <source>
        <dbReference type="ARBA" id="ARBA00023163"/>
    </source>
</evidence>
<dbReference type="InterPro" id="IPR057936">
    <property type="entry name" value="KOWx_Spt5"/>
</dbReference>
<feature type="region of interest" description="Disordered" evidence="10">
    <location>
        <begin position="817"/>
        <end position="1071"/>
    </location>
</feature>
<dbReference type="CDD" id="cd06085">
    <property type="entry name" value="KOW_Spt5_5"/>
    <property type="match status" value="1"/>
</dbReference>
<dbReference type="Gene3D" id="2.30.30.30">
    <property type="match status" value="3"/>
</dbReference>
<dbReference type="Pfam" id="PF23290">
    <property type="entry name" value="KOW5_SPT5"/>
    <property type="match status" value="1"/>
</dbReference>
<evidence type="ECO:0000256" key="3">
    <source>
        <dbReference type="ARBA" id="ARBA00020181"/>
    </source>
</evidence>
<dbReference type="GO" id="GO:0006368">
    <property type="term" value="P:transcription elongation by RNA polymerase II"/>
    <property type="evidence" value="ECO:0007669"/>
    <property type="project" value="EnsemblFungi"/>
</dbReference>
<comment type="subcellular location">
    <subcellularLocation>
        <location evidence="1 9">Nucleus</location>
    </subcellularLocation>
</comment>
<dbReference type="InterPro" id="IPR039385">
    <property type="entry name" value="NGN_Euk"/>
</dbReference>
<dbReference type="CDD" id="cd09888">
    <property type="entry name" value="NGN_Euk"/>
    <property type="match status" value="1"/>
</dbReference>
<feature type="compositionally biased region" description="Basic residues" evidence="10">
    <location>
        <begin position="40"/>
        <end position="50"/>
    </location>
</feature>
<dbReference type="Gene3D" id="3.30.70.940">
    <property type="entry name" value="NusG, N-terminal domain"/>
    <property type="match status" value="1"/>
</dbReference>
<keyword evidence="6 9" id="KW-0539">Nucleus</keyword>
<comment type="similarity">
    <text evidence="2 9">Belongs to the SPT5 family.</text>
</comment>
<dbReference type="CDD" id="cd06083">
    <property type="entry name" value="KOW_Spt5_3"/>
    <property type="match status" value="1"/>
</dbReference>
<dbReference type="InterPro" id="IPR041973">
    <property type="entry name" value="KOW_Spt5_1"/>
</dbReference>
<dbReference type="PANTHER" id="PTHR11125:SF7">
    <property type="entry name" value="TRANSCRIPTION ELONGATION FACTOR SPT5"/>
    <property type="match status" value="1"/>
</dbReference>
<dbReference type="GO" id="GO:0140463">
    <property type="term" value="F:chromatin-protein adaptor activity"/>
    <property type="evidence" value="ECO:0007669"/>
    <property type="project" value="EnsemblFungi"/>
</dbReference>
<dbReference type="SMART" id="SM00739">
    <property type="entry name" value="KOW"/>
    <property type="match status" value="5"/>
</dbReference>
<dbReference type="InterPro" id="IPR041977">
    <property type="entry name" value="KOW_Spt5_4"/>
</dbReference>
<organism evidence="13 14">
    <name type="scientific">Phaeomoniella chlamydospora</name>
    <name type="common">Phaeoacremonium chlamydosporum</name>
    <dbReference type="NCBI Taxonomy" id="158046"/>
    <lineage>
        <taxon>Eukaryota</taxon>
        <taxon>Fungi</taxon>
        <taxon>Dikarya</taxon>
        <taxon>Ascomycota</taxon>
        <taxon>Pezizomycotina</taxon>
        <taxon>Eurotiomycetes</taxon>
        <taxon>Chaetothyriomycetidae</taxon>
        <taxon>Phaeomoniellales</taxon>
        <taxon>Phaeomoniellaceae</taxon>
        <taxon>Phaeomoniella</taxon>
    </lineage>
</organism>
<evidence type="ECO:0000256" key="6">
    <source>
        <dbReference type="ARBA" id="ARBA00023242"/>
    </source>
</evidence>
<gene>
    <name evidence="13" type="ORF">UCRPC4_g04484</name>
</gene>
<feature type="compositionally biased region" description="Acidic residues" evidence="10">
    <location>
        <begin position="74"/>
        <end position="93"/>
    </location>
</feature>
<accession>A0A0G2EB20</accession>
<name>A0A0G2EB20_PHACM</name>
<dbReference type="Pfam" id="PF23042">
    <property type="entry name" value="KOW1_SPT5"/>
    <property type="match status" value="1"/>
</dbReference>
<dbReference type="FunFam" id="2.30.30.30:FF:000018">
    <property type="entry name" value="Transcription elongation factor SPT5"/>
    <property type="match status" value="1"/>
</dbReference>
<dbReference type="InterPro" id="IPR022581">
    <property type="entry name" value="Spt5_N"/>
</dbReference>
<dbReference type="GO" id="GO:0032784">
    <property type="term" value="P:regulation of DNA-templated transcription elongation"/>
    <property type="evidence" value="ECO:0007669"/>
    <property type="project" value="InterPro"/>
</dbReference>
<dbReference type="Pfam" id="PF03439">
    <property type="entry name" value="Spt5-NGN"/>
    <property type="match status" value="1"/>
</dbReference>
<evidence type="ECO:0000259" key="12">
    <source>
        <dbReference type="SMART" id="SM00739"/>
    </source>
</evidence>
<evidence type="ECO:0000256" key="4">
    <source>
        <dbReference type="ARBA" id="ARBA00022664"/>
    </source>
</evidence>
<reference evidence="13 14" key="1">
    <citation type="submission" date="2015-05" db="EMBL/GenBank/DDBJ databases">
        <title>Distinctive expansion of gene families associated with plant cell wall degradation and secondary metabolism in the genomes of grapevine trunk pathogens.</title>
        <authorList>
            <person name="Lawrence D.P."/>
            <person name="Travadon R."/>
            <person name="Rolshausen P.E."/>
            <person name="Baumgartner K."/>
        </authorList>
    </citation>
    <scope>NUCLEOTIDE SEQUENCE [LARGE SCALE GENOMIC DNA]</scope>
    <source>
        <strain evidence="13">UCRPC4</strain>
    </source>
</reference>
<feature type="domain" description="KOW" evidence="12">
    <location>
        <begin position="498"/>
        <end position="525"/>
    </location>
</feature>
<evidence type="ECO:0000256" key="2">
    <source>
        <dbReference type="ARBA" id="ARBA00006956"/>
    </source>
</evidence>
<evidence type="ECO:0000256" key="9">
    <source>
        <dbReference type="PIRNR" id="PIRNR036945"/>
    </source>
</evidence>
<feature type="compositionally biased region" description="Low complexity" evidence="10">
    <location>
        <begin position="867"/>
        <end position="880"/>
    </location>
</feature>
<proteinExistence type="inferred from homology"/>
<protein>
    <recommendedName>
        <fullName evidence="3 9">Transcription elongation factor SPT5</fullName>
    </recommendedName>
</protein>
<dbReference type="InterPro" id="IPR017071">
    <property type="entry name" value="TF_Spt5_eukaryote"/>
</dbReference>
<evidence type="ECO:0000313" key="14">
    <source>
        <dbReference type="Proteomes" id="UP000053317"/>
    </source>
</evidence>
<comment type="function">
    <text evidence="7 9">The SPT4-SPT5 complex mediates both activation and inhibition of transcription elongation, and plays a role in pre-mRNA processing. This complex seems to be important for the stability of the RNA polymerase II elongation machinery on the chromatin template but not for the inherent ability of this machinery to translocate down the gene.</text>
</comment>
<keyword evidence="14" id="KW-1185">Reference proteome</keyword>
<dbReference type="AlphaFoldDB" id="A0A0G2EB20"/>
<dbReference type="InterPro" id="IPR005100">
    <property type="entry name" value="NGN-domain"/>
</dbReference>
<feature type="domain" description="NusG-like N-terminal" evidence="11">
    <location>
        <begin position="233"/>
        <end position="324"/>
    </location>
</feature>
<evidence type="ECO:0000256" key="8">
    <source>
        <dbReference type="ARBA" id="ARBA00025870"/>
    </source>
</evidence>
<dbReference type="EMBL" id="LCWF01000107">
    <property type="protein sequence ID" value="KKY19501.1"/>
    <property type="molecule type" value="Genomic_DNA"/>
</dbReference>
<feature type="compositionally biased region" description="Acidic residues" evidence="10">
    <location>
        <begin position="11"/>
        <end position="20"/>
    </location>
</feature>
<dbReference type="GO" id="GO:0000785">
    <property type="term" value="C:chromatin"/>
    <property type="evidence" value="ECO:0007669"/>
    <property type="project" value="UniProtKB-ARBA"/>
</dbReference>
<dbReference type="InterPro" id="IPR041976">
    <property type="entry name" value="KOW_Spt5_3"/>
</dbReference>
<evidence type="ECO:0000313" key="13">
    <source>
        <dbReference type="EMBL" id="KKY19501.1"/>
    </source>
</evidence>
<evidence type="ECO:0000259" key="11">
    <source>
        <dbReference type="SMART" id="SM00738"/>
    </source>
</evidence>
<dbReference type="InterPro" id="IPR008991">
    <property type="entry name" value="Translation_prot_SH3-like_sf"/>
</dbReference>
<dbReference type="Pfam" id="PF12815">
    <property type="entry name" value="CTD"/>
    <property type="match status" value="2"/>
</dbReference>
<comment type="subunit">
    <text evidence="8">Component of the SPT4-SPT5 complex. Interacts with RNA polymerase II.</text>
</comment>
<dbReference type="InterPro" id="IPR014722">
    <property type="entry name" value="Rib_uL2_dom2"/>
</dbReference>
<dbReference type="GO" id="GO:0032044">
    <property type="term" value="C:DSIF complex"/>
    <property type="evidence" value="ECO:0007669"/>
    <property type="project" value="EnsemblFungi"/>
</dbReference>
<dbReference type="CDD" id="cd06084">
    <property type="entry name" value="KOW_Spt5_4"/>
    <property type="match status" value="1"/>
</dbReference>
<dbReference type="SMART" id="SM00738">
    <property type="entry name" value="NGN"/>
    <property type="match status" value="1"/>
</dbReference>
<dbReference type="CDD" id="cd06082">
    <property type="entry name" value="KOW_Spt5_2"/>
    <property type="match status" value="1"/>
</dbReference>
<feature type="compositionally biased region" description="Acidic residues" evidence="10">
    <location>
        <begin position="138"/>
        <end position="158"/>
    </location>
</feature>
<dbReference type="GO" id="GO:0003711">
    <property type="term" value="F:transcription elongation factor activity"/>
    <property type="evidence" value="ECO:0007669"/>
    <property type="project" value="EnsemblFungi"/>
</dbReference>